<accession>A0AAV4APQ6</accession>
<dbReference type="Proteomes" id="UP000735302">
    <property type="component" value="Unassembled WGS sequence"/>
</dbReference>
<sequence length="104" mass="11687">MHGAGTHVHMEPALTYTWTQHSRTCVASIYEHMWSAFTTPVAGHLTTLACSTHAHLWPAFMFICSQHSRTHVASSQYTCSQQSRVPESSLILNLKPHSRLDNNL</sequence>
<dbReference type="AlphaFoldDB" id="A0AAV4APQ6"/>
<gene>
    <name evidence="1" type="ORF">PoB_003578200</name>
</gene>
<name>A0AAV4APQ6_9GAST</name>
<proteinExistence type="predicted"/>
<comment type="caution">
    <text evidence="1">The sequence shown here is derived from an EMBL/GenBank/DDBJ whole genome shotgun (WGS) entry which is preliminary data.</text>
</comment>
<reference evidence="1 2" key="1">
    <citation type="journal article" date="2021" name="Elife">
        <title>Chloroplast acquisition without the gene transfer in kleptoplastic sea slugs, Plakobranchus ocellatus.</title>
        <authorList>
            <person name="Maeda T."/>
            <person name="Takahashi S."/>
            <person name="Yoshida T."/>
            <person name="Shimamura S."/>
            <person name="Takaki Y."/>
            <person name="Nagai Y."/>
            <person name="Toyoda A."/>
            <person name="Suzuki Y."/>
            <person name="Arimoto A."/>
            <person name="Ishii H."/>
            <person name="Satoh N."/>
            <person name="Nishiyama T."/>
            <person name="Hasebe M."/>
            <person name="Maruyama T."/>
            <person name="Minagawa J."/>
            <person name="Obokata J."/>
            <person name="Shigenobu S."/>
        </authorList>
    </citation>
    <scope>NUCLEOTIDE SEQUENCE [LARGE SCALE GENOMIC DNA]</scope>
</reference>
<keyword evidence="2" id="KW-1185">Reference proteome</keyword>
<evidence type="ECO:0000313" key="1">
    <source>
        <dbReference type="EMBL" id="GFO09277.1"/>
    </source>
</evidence>
<dbReference type="EMBL" id="BLXT01004061">
    <property type="protein sequence ID" value="GFO09277.1"/>
    <property type="molecule type" value="Genomic_DNA"/>
</dbReference>
<evidence type="ECO:0000313" key="2">
    <source>
        <dbReference type="Proteomes" id="UP000735302"/>
    </source>
</evidence>
<protein>
    <submittedName>
        <fullName evidence="1">Uncharacterized protein</fullName>
    </submittedName>
</protein>
<organism evidence="1 2">
    <name type="scientific">Plakobranchus ocellatus</name>
    <dbReference type="NCBI Taxonomy" id="259542"/>
    <lineage>
        <taxon>Eukaryota</taxon>
        <taxon>Metazoa</taxon>
        <taxon>Spiralia</taxon>
        <taxon>Lophotrochozoa</taxon>
        <taxon>Mollusca</taxon>
        <taxon>Gastropoda</taxon>
        <taxon>Heterobranchia</taxon>
        <taxon>Euthyneura</taxon>
        <taxon>Panpulmonata</taxon>
        <taxon>Sacoglossa</taxon>
        <taxon>Placobranchoidea</taxon>
        <taxon>Plakobranchidae</taxon>
        <taxon>Plakobranchus</taxon>
    </lineage>
</organism>